<dbReference type="Proteomes" id="UP000009888">
    <property type="component" value="Unassembled WGS sequence"/>
</dbReference>
<dbReference type="GO" id="GO:0000725">
    <property type="term" value="P:recombinational repair"/>
    <property type="evidence" value="ECO:0007669"/>
    <property type="project" value="TreeGrafter"/>
</dbReference>
<dbReference type="RefSeq" id="WP_007001597.1">
    <property type="nucleotide sequence ID" value="NZ_JH992955.1"/>
</dbReference>
<keyword evidence="9" id="KW-0238">DNA-binding</keyword>
<comment type="caution">
    <text evidence="19">The sequence shown here is derived from an EMBL/GenBank/DDBJ whole genome shotgun (WGS) entry which is preliminary data.</text>
</comment>
<dbReference type="GO" id="GO:0003677">
    <property type="term" value="F:DNA binding"/>
    <property type="evidence" value="ECO:0007669"/>
    <property type="project" value="UniProtKB-KW"/>
</dbReference>
<dbReference type="GO" id="GO:0005524">
    <property type="term" value="F:ATP binding"/>
    <property type="evidence" value="ECO:0007669"/>
    <property type="project" value="UniProtKB-UniRule"/>
</dbReference>
<dbReference type="Gene3D" id="1.10.10.160">
    <property type="match status" value="1"/>
</dbReference>
<organism evidence="19 20">
    <name type="scientific">Actinobaculum massiliense ACS-171-V-Col2</name>
    <dbReference type="NCBI Taxonomy" id="883066"/>
    <lineage>
        <taxon>Bacteria</taxon>
        <taxon>Bacillati</taxon>
        <taxon>Actinomycetota</taxon>
        <taxon>Actinomycetes</taxon>
        <taxon>Actinomycetales</taxon>
        <taxon>Actinomycetaceae</taxon>
        <taxon>Actinobaculum</taxon>
    </lineage>
</organism>
<evidence type="ECO:0000256" key="5">
    <source>
        <dbReference type="ARBA" id="ARBA00022801"/>
    </source>
</evidence>
<dbReference type="SUPFAM" id="SSF52540">
    <property type="entry name" value="P-loop containing nucleoside triphosphate hydrolases"/>
    <property type="match status" value="1"/>
</dbReference>
<dbReference type="CDD" id="cd17932">
    <property type="entry name" value="DEXQc_UvrD"/>
    <property type="match status" value="1"/>
</dbReference>
<protein>
    <recommendedName>
        <fullName evidence="13">DNA 3'-5' helicase</fullName>
        <ecNumber evidence="13">5.6.2.4</ecNumber>
    </recommendedName>
</protein>
<evidence type="ECO:0000256" key="6">
    <source>
        <dbReference type="ARBA" id="ARBA00022806"/>
    </source>
</evidence>
<keyword evidence="20" id="KW-1185">Reference proteome</keyword>
<evidence type="ECO:0000256" key="9">
    <source>
        <dbReference type="ARBA" id="ARBA00023125"/>
    </source>
</evidence>
<keyword evidence="5 15" id="KW-0378">Hydrolase</keyword>
<evidence type="ECO:0000256" key="4">
    <source>
        <dbReference type="ARBA" id="ARBA00022763"/>
    </source>
</evidence>
<keyword evidence="6 15" id="KW-0347">Helicase</keyword>
<dbReference type="GO" id="GO:0033202">
    <property type="term" value="C:DNA helicase complex"/>
    <property type="evidence" value="ECO:0007669"/>
    <property type="project" value="TreeGrafter"/>
</dbReference>
<evidence type="ECO:0000313" key="20">
    <source>
        <dbReference type="Proteomes" id="UP000009888"/>
    </source>
</evidence>
<dbReference type="STRING" id="202789.GCA_001457435_00718"/>
<reference evidence="19 20" key="1">
    <citation type="submission" date="2012-09" db="EMBL/GenBank/DDBJ databases">
        <title>The Genome Sequence of Actinobaculum massiliae ACS-171-V-COL2.</title>
        <authorList>
            <consortium name="The Broad Institute Genome Sequencing Platform"/>
            <person name="Earl A."/>
            <person name="Ward D."/>
            <person name="Feldgarden M."/>
            <person name="Gevers D."/>
            <person name="Saerens B."/>
            <person name="Vaneechoutte M."/>
            <person name="Walker B."/>
            <person name="Young S.K."/>
            <person name="Zeng Q."/>
            <person name="Gargeya S."/>
            <person name="Fitzgerald M."/>
            <person name="Haas B."/>
            <person name="Abouelleil A."/>
            <person name="Alvarado L."/>
            <person name="Arachchi H.M."/>
            <person name="Berlin A."/>
            <person name="Chapman S.B."/>
            <person name="Goldberg J."/>
            <person name="Griggs A."/>
            <person name="Gujja S."/>
            <person name="Hansen M."/>
            <person name="Howarth C."/>
            <person name="Imamovic A."/>
            <person name="Larimer J."/>
            <person name="McCowen C."/>
            <person name="Montmayeur A."/>
            <person name="Murphy C."/>
            <person name="Neiman D."/>
            <person name="Pearson M."/>
            <person name="Priest M."/>
            <person name="Roberts A."/>
            <person name="Saif S."/>
            <person name="Shea T."/>
            <person name="Sisk P."/>
            <person name="Sykes S."/>
            <person name="Wortman J."/>
            <person name="Nusbaum C."/>
            <person name="Birren B."/>
        </authorList>
    </citation>
    <scope>NUCLEOTIDE SEQUENCE [LARGE SCALE GENOMIC DNA]</scope>
    <source>
        <strain evidence="20">ACS-171-V-Col2</strain>
    </source>
</reference>
<dbReference type="InterPro" id="IPR014016">
    <property type="entry name" value="UvrD-like_ATP-bd"/>
</dbReference>
<dbReference type="eggNOG" id="COG0210">
    <property type="taxonomic scope" value="Bacteria"/>
</dbReference>
<feature type="binding site" evidence="15">
    <location>
        <begin position="69"/>
        <end position="76"/>
    </location>
    <ligand>
        <name>ATP</name>
        <dbReference type="ChEBI" id="CHEBI:30616"/>
    </ligand>
</feature>
<evidence type="ECO:0000256" key="16">
    <source>
        <dbReference type="SAM" id="Coils"/>
    </source>
</evidence>
<evidence type="ECO:0000256" key="13">
    <source>
        <dbReference type="ARBA" id="ARBA00034808"/>
    </source>
</evidence>
<dbReference type="InterPro" id="IPR000212">
    <property type="entry name" value="DNA_helicase_UvrD/REP"/>
</dbReference>
<gene>
    <name evidence="19" type="ORF">HMPREF9233_01391</name>
</gene>
<keyword evidence="4" id="KW-0227">DNA damage</keyword>
<evidence type="ECO:0000256" key="12">
    <source>
        <dbReference type="ARBA" id="ARBA00034617"/>
    </source>
</evidence>
<dbReference type="HOGENOM" id="CLU_003630_1_1_11"/>
<dbReference type="EC" id="5.6.2.4" evidence="13"/>
<evidence type="ECO:0000259" key="18">
    <source>
        <dbReference type="PROSITE" id="PS51217"/>
    </source>
</evidence>
<dbReference type="PROSITE" id="PS51198">
    <property type="entry name" value="UVRD_HELICASE_ATP_BIND"/>
    <property type="match status" value="1"/>
</dbReference>
<evidence type="ECO:0000256" key="11">
    <source>
        <dbReference type="ARBA" id="ARBA00023235"/>
    </source>
</evidence>
<evidence type="ECO:0000256" key="7">
    <source>
        <dbReference type="ARBA" id="ARBA00022839"/>
    </source>
</evidence>
<evidence type="ECO:0000256" key="1">
    <source>
        <dbReference type="ARBA" id="ARBA00009922"/>
    </source>
</evidence>
<keyword evidence="7" id="KW-0269">Exonuclease</keyword>
<feature type="coiled-coil region" evidence="16">
    <location>
        <begin position="931"/>
        <end position="980"/>
    </location>
</feature>
<dbReference type="EMBL" id="AGWL01000007">
    <property type="protein sequence ID" value="EKU94937.1"/>
    <property type="molecule type" value="Genomic_DNA"/>
</dbReference>
<dbReference type="PANTHER" id="PTHR11070:SF55">
    <property type="entry name" value="DNA 3'-5' HELICASE"/>
    <property type="match status" value="1"/>
</dbReference>
<dbReference type="Pfam" id="PF00580">
    <property type="entry name" value="UvrD-helicase"/>
    <property type="match status" value="1"/>
</dbReference>
<keyword evidence="16" id="KW-0175">Coiled coil</keyword>
<evidence type="ECO:0000256" key="10">
    <source>
        <dbReference type="ARBA" id="ARBA00023204"/>
    </source>
</evidence>
<accession>K9EVF2</accession>
<dbReference type="InterPro" id="IPR038726">
    <property type="entry name" value="PDDEXK_AddAB-type"/>
</dbReference>
<sequence length="1318" mass="145769">MEYQESMAATDNDGRRASEDETLWKIIAKGRPVPSPNQRDAAARAAYRFPTEEQRKVIVSDSPAILVIAGAGSGKTTTMTQRIAYHVARGNVEPGEVLGLTFTRKAAGNLANQVAQSLVYLPSLGAERGGFSGTLKQPTISTYNAFAAEIASTYGILVGVDPMTRLITDAERFQIMSEVVAETPANSLAENLGDMTPRSATESALALASAIIDNGLSFEADGVSKVGDFIAEESAAFEFAKEHEIRFKASLKRHRRASDNGWLQLKKSEETRRKQLALLEIVERYFQRKRELKVSEFADQVATAFQIVADFPEIAHELTSRYKLVLLDEYQDTSVTQANFLMTALTAHFEGFRSITAVGDPNQAIYGWRGASAAALKDFENLTREALDRYARASGGGERDVERLTLSTAFRNDLAVLAAGNAVAQPLDDMRFHTGPAPDYDPDYYRDAVLEERKSLAQVGLLTPDAVTAIPGQIAPLRNEEIPRLDKSFLPHSVDVVELKPRPAKKDKNGNVEAMTGRVTEVRPLMREDSYRAIAWKILETIKAVEKENLARKAAGKEERGPAEIVVLCRKRRYFDAVIRALRSADPTGKTIRYETVGGDSLVERPEIVTLRAALGVVADPRRVDLLVRLLVHWNIGVEDMRALGNWARQYAQFSISKWTDTEEKEKKLSARDESNLIEALAVLPSSRSEALRATFTAEGWSRLRQLEEVLDRLRKAVHAPLGDVVALAAKLLGIDLVTATRTKGGQRVRTSLDQFISVARNYQNEHDGAGLSELVQWLDAVDAHEHGGEEEAGEDIAIASEDVEVVPGVVQIMTIHAAKGLEWKDLVVVPELVSGEFSAKETNARAWPQSAGIFPYPMRADSEHLPQFRIAGTGGNVALGNAYAFFKDALRYHESEEERRLAYVAFTRSGRELLLAGYAFRDEGDVAAAVRELEKQPEKIKQKIVEIEKQEAQVGKKALASSVKKLERLKDELPVLMQEAAEGVKVKAASTFLQLVRDAAAEGKLDLVTGEDLAHWPAELKVMAKEKYKIDELEKIFPEDILRPPALPPLPDFWGEDAGIQWPRDLVRGIPIEHYAPSAEDMANLQASVEELTTEEEAEKTFYQPYFTATDLVHLSSDPQGYAKDRLRPIPQEPSAAARLGTQLHARIAASYSAQATLDVDEPHLFSEVDDEFSTADEDELFAAFENSRWATCPPIAIEQAVEIVIDGQVIRCAIDAVVDSSGIPGEPPITIIDWKSGRRPTGKQLASRELQLAVYRYAWSVIHNEPLGNIGARFFYLREKPEKQELVAGMLEESEIVSILRKALKEAKFSSKPLSF</sequence>
<dbReference type="GO" id="GO:0043138">
    <property type="term" value="F:3'-5' DNA helicase activity"/>
    <property type="evidence" value="ECO:0007669"/>
    <property type="project" value="UniProtKB-EC"/>
</dbReference>
<dbReference type="PATRIC" id="fig|883066.3.peg.1456"/>
<proteinExistence type="inferred from homology"/>
<dbReference type="InterPro" id="IPR013986">
    <property type="entry name" value="DExx_box_DNA_helicase_dom_sf"/>
</dbReference>
<keyword evidence="2" id="KW-0540">Nuclease</keyword>
<dbReference type="InterPro" id="IPR014017">
    <property type="entry name" value="DNA_helicase_UvrD-like_C"/>
</dbReference>
<evidence type="ECO:0000256" key="15">
    <source>
        <dbReference type="PROSITE-ProRule" id="PRU00560"/>
    </source>
</evidence>
<evidence type="ECO:0000256" key="8">
    <source>
        <dbReference type="ARBA" id="ARBA00022840"/>
    </source>
</evidence>
<dbReference type="PANTHER" id="PTHR11070">
    <property type="entry name" value="UVRD / RECB / PCRA DNA HELICASE FAMILY MEMBER"/>
    <property type="match status" value="1"/>
</dbReference>
<keyword evidence="8 15" id="KW-0067">ATP-binding</keyword>
<evidence type="ECO:0000256" key="3">
    <source>
        <dbReference type="ARBA" id="ARBA00022741"/>
    </source>
</evidence>
<dbReference type="GO" id="GO:0005829">
    <property type="term" value="C:cytosol"/>
    <property type="evidence" value="ECO:0007669"/>
    <property type="project" value="TreeGrafter"/>
</dbReference>
<dbReference type="Gene3D" id="1.10.486.10">
    <property type="entry name" value="PCRA, domain 4"/>
    <property type="match status" value="1"/>
</dbReference>
<dbReference type="Pfam" id="PF13361">
    <property type="entry name" value="UvrD_C"/>
    <property type="match status" value="1"/>
</dbReference>
<keyword evidence="3 15" id="KW-0547">Nucleotide-binding</keyword>
<comment type="similarity">
    <text evidence="1">Belongs to the helicase family. UvrD subfamily.</text>
</comment>
<dbReference type="InterPro" id="IPR011604">
    <property type="entry name" value="PDDEXK-like_dom_sf"/>
</dbReference>
<name>K9EVF2_9ACTO</name>
<dbReference type="PROSITE" id="PS51217">
    <property type="entry name" value="UVRD_HELICASE_CTER"/>
    <property type="match status" value="1"/>
</dbReference>
<comment type="catalytic activity">
    <reaction evidence="14">
        <text>ATP + H2O = ADP + phosphate + H(+)</text>
        <dbReference type="Rhea" id="RHEA:13065"/>
        <dbReference type="ChEBI" id="CHEBI:15377"/>
        <dbReference type="ChEBI" id="CHEBI:15378"/>
        <dbReference type="ChEBI" id="CHEBI:30616"/>
        <dbReference type="ChEBI" id="CHEBI:43474"/>
        <dbReference type="ChEBI" id="CHEBI:456216"/>
        <dbReference type="EC" id="5.6.2.4"/>
    </reaction>
</comment>
<dbReference type="InterPro" id="IPR027417">
    <property type="entry name" value="P-loop_NTPase"/>
</dbReference>
<evidence type="ECO:0000256" key="2">
    <source>
        <dbReference type="ARBA" id="ARBA00022722"/>
    </source>
</evidence>
<dbReference type="GO" id="GO:0004527">
    <property type="term" value="F:exonuclease activity"/>
    <property type="evidence" value="ECO:0007669"/>
    <property type="project" value="UniProtKB-KW"/>
</dbReference>
<feature type="domain" description="UvrD-like helicase ATP-binding" evidence="17">
    <location>
        <begin position="48"/>
        <end position="413"/>
    </location>
</feature>
<dbReference type="Gene3D" id="3.90.320.10">
    <property type="match status" value="1"/>
</dbReference>
<evidence type="ECO:0000256" key="14">
    <source>
        <dbReference type="ARBA" id="ARBA00048988"/>
    </source>
</evidence>
<evidence type="ECO:0000259" key="17">
    <source>
        <dbReference type="PROSITE" id="PS51198"/>
    </source>
</evidence>
<dbReference type="Pfam" id="PF12705">
    <property type="entry name" value="PDDEXK_1"/>
    <property type="match status" value="1"/>
</dbReference>
<dbReference type="Gene3D" id="3.40.50.300">
    <property type="entry name" value="P-loop containing nucleotide triphosphate hydrolases"/>
    <property type="match status" value="3"/>
</dbReference>
<evidence type="ECO:0000313" key="19">
    <source>
        <dbReference type="EMBL" id="EKU94937.1"/>
    </source>
</evidence>
<keyword evidence="11" id="KW-0413">Isomerase</keyword>
<comment type="catalytic activity">
    <reaction evidence="12">
        <text>Couples ATP hydrolysis with the unwinding of duplex DNA by translocating in the 3'-5' direction.</text>
        <dbReference type="EC" id="5.6.2.4"/>
    </reaction>
</comment>
<dbReference type="eggNOG" id="COG2887">
    <property type="taxonomic scope" value="Bacteria"/>
</dbReference>
<keyword evidence="10" id="KW-0234">DNA repair</keyword>
<feature type="domain" description="UvrD-like helicase C-terminal" evidence="18">
    <location>
        <begin position="487"/>
        <end position="821"/>
    </location>
</feature>